<sequence>MMNWLVKVMLLYDVVTTCLSVPHLLVIRQVSDQDQIPAEILAQYPNGAFDDRKPPPDPNNQRFKEYVNELIRFDDWATGHGHVRSPQEVLPDDEFNDPNPHTDPNNPSYKDYVKELTRFDAWVTGQKVPIPADPVTDQLHQDIPADTLPSETAHTSVPRQVSQPDTQVPFDDHKPVIPPNQSFNDYVKVLTRFDAWVTGNKVPIPADPTTDALHQVFRRSVISPEQHFADQISDPAPANPASNPAYNSFVQELKRFDPWITGQKVPIPRDPVTDELHHIRRSLN</sequence>
<evidence type="ECO:0000313" key="4">
    <source>
        <dbReference type="Proteomes" id="UP001562425"/>
    </source>
</evidence>
<feature type="compositionally biased region" description="Polar residues" evidence="1">
    <location>
        <begin position="149"/>
        <end position="166"/>
    </location>
</feature>
<proteinExistence type="predicted"/>
<keyword evidence="2" id="KW-0732">Signal</keyword>
<accession>A0ABD1D8H8</accession>
<name>A0ABD1D8H8_CULPP</name>
<comment type="caution">
    <text evidence="3">The sequence shown here is derived from an EMBL/GenBank/DDBJ whole genome shotgun (WGS) entry which is preliminary data.</text>
</comment>
<reference evidence="3 4" key="1">
    <citation type="submission" date="2024-05" db="EMBL/GenBank/DDBJ databases">
        <title>Culex pipiens pipiens assembly and annotation.</title>
        <authorList>
            <person name="Alout H."/>
            <person name="Durand T."/>
        </authorList>
    </citation>
    <scope>NUCLEOTIDE SEQUENCE [LARGE SCALE GENOMIC DNA]</scope>
    <source>
        <strain evidence="3">HA-2024</strain>
        <tissue evidence="3">Whole body</tissue>
    </source>
</reference>
<organism evidence="3 4">
    <name type="scientific">Culex pipiens pipiens</name>
    <name type="common">Northern house mosquito</name>
    <dbReference type="NCBI Taxonomy" id="38569"/>
    <lineage>
        <taxon>Eukaryota</taxon>
        <taxon>Metazoa</taxon>
        <taxon>Ecdysozoa</taxon>
        <taxon>Arthropoda</taxon>
        <taxon>Hexapoda</taxon>
        <taxon>Insecta</taxon>
        <taxon>Pterygota</taxon>
        <taxon>Neoptera</taxon>
        <taxon>Endopterygota</taxon>
        <taxon>Diptera</taxon>
        <taxon>Nematocera</taxon>
        <taxon>Culicoidea</taxon>
        <taxon>Culicidae</taxon>
        <taxon>Culicinae</taxon>
        <taxon>Culicini</taxon>
        <taxon>Culex</taxon>
        <taxon>Culex</taxon>
    </lineage>
</organism>
<evidence type="ECO:0000256" key="1">
    <source>
        <dbReference type="SAM" id="MobiDB-lite"/>
    </source>
</evidence>
<evidence type="ECO:0000313" key="3">
    <source>
        <dbReference type="EMBL" id="KAL1395407.1"/>
    </source>
</evidence>
<keyword evidence="4" id="KW-1185">Reference proteome</keyword>
<dbReference type="AlphaFoldDB" id="A0ABD1D8H8"/>
<protein>
    <submittedName>
        <fullName evidence="3">Uncharacterized protein</fullName>
    </submittedName>
</protein>
<feature type="region of interest" description="Disordered" evidence="1">
    <location>
        <begin position="146"/>
        <end position="166"/>
    </location>
</feature>
<feature type="signal peptide" evidence="2">
    <location>
        <begin position="1"/>
        <end position="20"/>
    </location>
</feature>
<dbReference type="EMBL" id="JBEHCU010007159">
    <property type="protein sequence ID" value="KAL1395407.1"/>
    <property type="molecule type" value="Genomic_DNA"/>
</dbReference>
<feature type="chain" id="PRO_5044821242" evidence="2">
    <location>
        <begin position="21"/>
        <end position="284"/>
    </location>
</feature>
<feature type="region of interest" description="Disordered" evidence="1">
    <location>
        <begin position="82"/>
        <end position="108"/>
    </location>
</feature>
<dbReference type="Proteomes" id="UP001562425">
    <property type="component" value="Unassembled WGS sequence"/>
</dbReference>
<feature type="compositionally biased region" description="Low complexity" evidence="1">
    <location>
        <begin position="97"/>
        <end position="107"/>
    </location>
</feature>
<evidence type="ECO:0000256" key="2">
    <source>
        <dbReference type="SAM" id="SignalP"/>
    </source>
</evidence>
<gene>
    <name evidence="3" type="ORF">pipiens_011281</name>
</gene>